<organism evidence="1 2">
    <name type="scientific">Catenulispora acidiphila (strain DSM 44928 / JCM 14897 / NBRC 102108 / NRRL B-24433 / ID139908)</name>
    <dbReference type="NCBI Taxonomy" id="479433"/>
    <lineage>
        <taxon>Bacteria</taxon>
        <taxon>Bacillati</taxon>
        <taxon>Actinomycetota</taxon>
        <taxon>Actinomycetes</taxon>
        <taxon>Catenulisporales</taxon>
        <taxon>Catenulisporaceae</taxon>
        <taxon>Catenulispora</taxon>
    </lineage>
</organism>
<gene>
    <name evidence="1" type="ordered locus">Caci_8920</name>
</gene>
<dbReference type="Proteomes" id="UP000000851">
    <property type="component" value="Chromosome"/>
</dbReference>
<dbReference type="KEGG" id="cai:Caci_8920"/>
<dbReference type="STRING" id="479433.Caci_8920"/>
<accession>C7Q3X5</accession>
<evidence type="ECO:0000313" key="1">
    <source>
        <dbReference type="EMBL" id="ACU77733.1"/>
    </source>
</evidence>
<protein>
    <submittedName>
        <fullName evidence="1">Uncharacterized protein</fullName>
    </submittedName>
</protein>
<dbReference type="OrthoDB" id="9969662at2"/>
<evidence type="ECO:0000313" key="2">
    <source>
        <dbReference type="Proteomes" id="UP000000851"/>
    </source>
</evidence>
<dbReference type="RefSeq" id="WP_015797457.1">
    <property type="nucleotide sequence ID" value="NC_013131.1"/>
</dbReference>
<keyword evidence="2" id="KW-1185">Reference proteome</keyword>
<reference evidence="1 2" key="1">
    <citation type="journal article" date="2009" name="Stand. Genomic Sci.">
        <title>Complete genome sequence of Catenulispora acidiphila type strain (ID 139908).</title>
        <authorList>
            <person name="Copeland A."/>
            <person name="Lapidus A."/>
            <person name="Glavina Del Rio T."/>
            <person name="Nolan M."/>
            <person name="Lucas S."/>
            <person name="Chen F."/>
            <person name="Tice H."/>
            <person name="Cheng J.F."/>
            <person name="Bruce D."/>
            <person name="Goodwin L."/>
            <person name="Pitluck S."/>
            <person name="Mikhailova N."/>
            <person name="Pati A."/>
            <person name="Ivanova N."/>
            <person name="Mavromatis K."/>
            <person name="Chen A."/>
            <person name="Palaniappan K."/>
            <person name="Chain P."/>
            <person name="Land M."/>
            <person name="Hauser L."/>
            <person name="Chang Y.J."/>
            <person name="Jeffries C.D."/>
            <person name="Chertkov O."/>
            <person name="Brettin T."/>
            <person name="Detter J.C."/>
            <person name="Han C."/>
            <person name="Ali Z."/>
            <person name="Tindall B.J."/>
            <person name="Goker M."/>
            <person name="Bristow J."/>
            <person name="Eisen J.A."/>
            <person name="Markowitz V."/>
            <person name="Hugenholtz P."/>
            <person name="Kyrpides N.C."/>
            <person name="Klenk H.P."/>
        </authorList>
    </citation>
    <scope>NUCLEOTIDE SEQUENCE [LARGE SCALE GENOMIC DNA]</scope>
    <source>
        <strain evidence="2">DSM 44928 / JCM 14897 / NBRC 102108 / NRRL B-24433 / ID139908</strain>
    </source>
</reference>
<sequence>MPTFPLDTGEDVRDKIDWEGGVWGALCWGLAAEDLPEQYRDDWRSMAKLYNELDERATAFYDRLPPEPDSDTEQEINAVVERAGSTHKIN</sequence>
<dbReference type="EMBL" id="CP001700">
    <property type="protein sequence ID" value="ACU77733.1"/>
    <property type="molecule type" value="Genomic_DNA"/>
</dbReference>
<dbReference type="AlphaFoldDB" id="C7Q3X5"/>
<proteinExistence type="predicted"/>
<name>C7Q3X5_CATAD</name>
<dbReference type="InParanoid" id="C7Q3X5"/>
<dbReference type="HOGENOM" id="CLU_2435462_0_0_11"/>